<keyword evidence="2" id="KW-1185">Reference proteome</keyword>
<evidence type="ECO:0000313" key="1">
    <source>
        <dbReference type="EMBL" id="KIM56636.1"/>
    </source>
</evidence>
<organism evidence="1 2">
    <name type="scientific">Scleroderma citrinum Foug A</name>
    <dbReference type="NCBI Taxonomy" id="1036808"/>
    <lineage>
        <taxon>Eukaryota</taxon>
        <taxon>Fungi</taxon>
        <taxon>Dikarya</taxon>
        <taxon>Basidiomycota</taxon>
        <taxon>Agaricomycotina</taxon>
        <taxon>Agaricomycetes</taxon>
        <taxon>Agaricomycetidae</taxon>
        <taxon>Boletales</taxon>
        <taxon>Sclerodermatineae</taxon>
        <taxon>Sclerodermataceae</taxon>
        <taxon>Scleroderma</taxon>
    </lineage>
</organism>
<evidence type="ECO:0000313" key="2">
    <source>
        <dbReference type="Proteomes" id="UP000053989"/>
    </source>
</evidence>
<accession>A0A0C3DKQ4</accession>
<dbReference type="InParanoid" id="A0A0C3DKQ4"/>
<dbReference type="HOGENOM" id="CLU_2122508_0_0_1"/>
<protein>
    <submittedName>
        <fullName evidence="1">Uncharacterized protein</fullName>
    </submittedName>
</protein>
<proteinExistence type="predicted"/>
<name>A0A0C3DKQ4_9AGAM</name>
<dbReference type="EMBL" id="KN822113">
    <property type="protein sequence ID" value="KIM56636.1"/>
    <property type="molecule type" value="Genomic_DNA"/>
</dbReference>
<reference evidence="2" key="2">
    <citation type="submission" date="2015-01" db="EMBL/GenBank/DDBJ databases">
        <title>Evolutionary Origins and Diversification of the Mycorrhizal Mutualists.</title>
        <authorList>
            <consortium name="DOE Joint Genome Institute"/>
            <consortium name="Mycorrhizal Genomics Consortium"/>
            <person name="Kohler A."/>
            <person name="Kuo A."/>
            <person name="Nagy L.G."/>
            <person name="Floudas D."/>
            <person name="Copeland A."/>
            <person name="Barry K.W."/>
            <person name="Cichocki N."/>
            <person name="Veneault-Fourrey C."/>
            <person name="LaButti K."/>
            <person name="Lindquist E.A."/>
            <person name="Lipzen A."/>
            <person name="Lundell T."/>
            <person name="Morin E."/>
            <person name="Murat C."/>
            <person name="Riley R."/>
            <person name="Ohm R."/>
            <person name="Sun H."/>
            <person name="Tunlid A."/>
            <person name="Henrissat B."/>
            <person name="Grigoriev I.V."/>
            <person name="Hibbett D.S."/>
            <person name="Martin F."/>
        </authorList>
    </citation>
    <scope>NUCLEOTIDE SEQUENCE [LARGE SCALE GENOMIC DNA]</scope>
    <source>
        <strain evidence="2">Foug A</strain>
    </source>
</reference>
<dbReference type="Proteomes" id="UP000053989">
    <property type="component" value="Unassembled WGS sequence"/>
</dbReference>
<dbReference type="AlphaFoldDB" id="A0A0C3DKQ4"/>
<sequence>MANCHTYQGIVGIQESNLYVYSDRRRYRKYDAIVPIMQDDLPVDVLGVPVCVQCAGNVQAPSIAGFIVSEEPVPPADDGEHLIIYMVPSVGAALAERCMPGYAASVCATCEKSR</sequence>
<gene>
    <name evidence="1" type="ORF">SCLCIDRAFT_1220206</name>
</gene>
<reference evidence="1 2" key="1">
    <citation type="submission" date="2014-04" db="EMBL/GenBank/DDBJ databases">
        <authorList>
            <consortium name="DOE Joint Genome Institute"/>
            <person name="Kuo A."/>
            <person name="Kohler A."/>
            <person name="Nagy L.G."/>
            <person name="Floudas D."/>
            <person name="Copeland A."/>
            <person name="Barry K.W."/>
            <person name="Cichocki N."/>
            <person name="Veneault-Fourrey C."/>
            <person name="LaButti K."/>
            <person name="Lindquist E.A."/>
            <person name="Lipzen A."/>
            <person name="Lundell T."/>
            <person name="Morin E."/>
            <person name="Murat C."/>
            <person name="Sun H."/>
            <person name="Tunlid A."/>
            <person name="Henrissat B."/>
            <person name="Grigoriev I.V."/>
            <person name="Hibbett D.S."/>
            <person name="Martin F."/>
            <person name="Nordberg H.P."/>
            <person name="Cantor M.N."/>
            <person name="Hua S.X."/>
        </authorList>
    </citation>
    <scope>NUCLEOTIDE SEQUENCE [LARGE SCALE GENOMIC DNA]</scope>
    <source>
        <strain evidence="1 2">Foug A</strain>
    </source>
</reference>